<proteinExistence type="predicted"/>
<reference evidence="2 3" key="2">
    <citation type="submission" date="2018-03" db="EMBL/GenBank/DDBJ databases">
        <title>The ancient ancestry and fast evolution of plastids.</title>
        <authorList>
            <person name="Moore K.R."/>
            <person name="Magnabosco C."/>
            <person name="Momper L."/>
            <person name="Gold D.A."/>
            <person name="Bosak T."/>
            <person name="Fournier G.P."/>
        </authorList>
    </citation>
    <scope>NUCLEOTIDE SEQUENCE [LARGE SCALE GENOMIC DNA]</scope>
    <source>
        <strain evidence="2 3">ULC18</strain>
    </source>
</reference>
<dbReference type="SUPFAM" id="SSF54427">
    <property type="entry name" value="NTF2-like"/>
    <property type="match status" value="1"/>
</dbReference>
<organism evidence="2 3">
    <name type="scientific">Stenomitos frigidus ULC18</name>
    <dbReference type="NCBI Taxonomy" id="2107698"/>
    <lineage>
        <taxon>Bacteria</taxon>
        <taxon>Bacillati</taxon>
        <taxon>Cyanobacteriota</taxon>
        <taxon>Cyanophyceae</taxon>
        <taxon>Leptolyngbyales</taxon>
        <taxon>Leptolyngbyaceae</taxon>
        <taxon>Stenomitos</taxon>
    </lineage>
</organism>
<feature type="domain" description="SnoaL-like" evidence="1">
    <location>
        <begin position="7"/>
        <end position="126"/>
    </location>
</feature>
<dbReference type="EMBL" id="PVWK01000126">
    <property type="protein sequence ID" value="PSB25327.1"/>
    <property type="molecule type" value="Genomic_DNA"/>
</dbReference>
<dbReference type="OrthoDB" id="9786718at2"/>
<comment type="caution">
    <text evidence="2">The sequence shown here is derived from an EMBL/GenBank/DDBJ whole genome shotgun (WGS) entry which is preliminary data.</text>
</comment>
<dbReference type="InterPro" id="IPR032710">
    <property type="entry name" value="NTF2-like_dom_sf"/>
</dbReference>
<dbReference type="Pfam" id="PF13474">
    <property type="entry name" value="SnoaL_3"/>
    <property type="match status" value="1"/>
</dbReference>
<gene>
    <name evidence="2" type="ORF">C7B82_23615</name>
</gene>
<dbReference type="InterPro" id="IPR037401">
    <property type="entry name" value="SnoaL-like"/>
</dbReference>
<dbReference type="AlphaFoldDB" id="A0A2T1DXV2"/>
<protein>
    <submittedName>
        <fullName evidence="2">DUF4440 domain-containing protein</fullName>
    </submittedName>
</protein>
<dbReference type="PANTHER" id="PTHR34957:SF1">
    <property type="entry name" value="NUCLEAR TRANSPORT FACTOR 2 (NTF2) FAMILY PROTEIN"/>
    <property type="match status" value="1"/>
</dbReference>
<dbReference type="RefSeq" id="WP_106259118.1">
    <property type="nucleotide sequence ID" value="NZ_CAWNSW010000164.1"/>
</dbReference>
<evidence type="ECO:0000313" key="3">
    <source>
        <dbReference type="Proteomes" id="UP000239576"/>
    </source>
</evidence>
<dbReference type="Proteomes" id="UP000239576">
    <property type="component" value="Unassembled WGS sequence"/>
</dbReference>
<evidence type="ECO:0000259" key="1">
    <source>
        <dbReference type="Pfam" id="PF13474"/>
    </source>
</evidence>
<accession>A0A2T1DXV2</accession>
<dbReference type="Gene3D" id="3.10.450.50">
    <property type="match status" value="1"/>
</dbReference>
<keyword evidence="3" id="KW-1185">Reference proteome</keyword>
<reference evidence="3" key="1">
    <citation type="submission" date="2018-02" db="EMBL/GenBank/DDBJ databases">
        <authorList>
            <person name="Moore K."/>
            <person name="Momper L."/>
        </authorList>
    </citation>
    <scope>NUCLEOTIDE SEQUENCE [LARGE SCALE GENOMIC DNA]</scope>
    <source>
        <strain evidence="3">ULC18</strain>
    </source>
</reference>
<name>A0A2T1DXV2_9CYAN</name>
<sequence>MSSEPAVLAANEAFYRAFEKKDLEAMTAVWSQGTGSLCIHPGRNALRGWDAVRSSWEAIFRHTSYLEIETEIVRVDVSGDLAYVVLTETVLQVTGRRQSKAQSVATNVFERMGEKWYLIHHHGSPLLG</sequence>
<dbReference type="PANTHER" id="PTHR34957">
    <property type="entry name" value="NUCLEAR TRANSPORT FACTOR 2 (NTF2) FAMILY PROTEIN"/>
    <property type="match status" value="1"/>
</dbReference>
<evidence type="ECO:0000313" key="2">
    <source>
        <dbReference type="EMBL" id="PSB25327.1"/>
    </source>
</evidence>